<evidence type="ECO:0000313" key="2">
    <source>
        <dbReference type="EMBL" id="CAB3371760.1"/>
    </source>
</evidence>
<sequence>MYPICREEALLVETSVLLQTLEAYLRKHRFCTECRNKVLQAYSLLVADGDTPVPPDGIAQPTAEELKGYQKGLYDGIEYCSDEKHLHIKCSTDFVSQLINRAEPELNGSRRERHAKTLEVAQEEVLTCIGLCLYDRLHRIQQRLREEERTAKVLAAAATQALGRNFQLAVDEKRGMSKLMLLYEEITKEELAKEIRKENKKQKRKKKKEKKAEEKESNCECGEEQPCKDPACLCEDCDDGKDIIDEKKKVVLSRKLSCATNKKGTKHHPQLMVQQNCSGGGGGVGVSVGTAAASCDSCQSAQKNPANKWSARCSSQQSHDFGYSSEGNETISGSCSLPSSPEGSEVACSDGFCNHDDCAEASKENNTLRELLWQKKPLVDNGPRTLLQMLEDTPTLDEEDSESSFIPAEDVKAFEAQMEEVKEKRRELREILRARFEILCNNPC</sequence>
<dbReference type="PANTHER" id="PTHR13601:SF2">
    <property type="entry name" value="GAMETOGENETIN-BINDING PROTEIN 2"/>
    <property type="match status" value="1"/>
</dbReference>
<comment type="caution">
    <text evidence="2">The sequence shown here is derived from an EMBL/GenBank/DDBJ whole genome shotgun (WGS) entry which is preliminary data.</text>
</comment>
<dbReference type="OrthoDB" id="2422440at2759"/>
<keyword evidence="1" id="KW-0175">Coiled coil</keyword>
<evidence type="ECO:0000313" key="3">
    <source>
        <dbReference type="Proteomes" id="UP000494165"/>
    </source>
</evidence>
<protein>
    <recommendedName>
        <fullName evidence="4">Gametogenetin-binding protein 2</fullName>
    </recommendedName>
</protein>
<dbReference type="InterPro" id="IPR026073">
    <property type="entry name" value="GGNBP2"/>
</dbReference>
<dbReference type="GO" id="GO:0005634">
    <property type="term" value="C:nucleus"/>
    <property type="evidence" value="ECO:0007669"/>
    <property type="project" value="TreeGrafter"/>
</dbReference>
<evidence type="ECO:0008006" key="4">
    <source>
        <dbReference type="Google" id="ProtNLM"/>
    </source>
</evidence>
<feature type="coiled-coil region" evidence="1">
    <location>
        <begin position="188"/>
        <end position="225"/>
    </location>
</feature>
<evidence type="ECO:0000256" key="1">
    <source>
        <dbReference type="SAM" id="Coils"/>
    </source>
</evidence>
<dbReference type="EMBL" id="CADEPI010000065">
    <property type="protein sequence ID" value="CAB3371760.1"/>
    <property type="molecule type" value="Genomic_DNA"/>
</dbReference>
<gene>
    <name evidence="2" type="ORF">CLODIP_2_CD14751</name>
</gene>
<dbReference type="Proteomes" id="UP000494165">
    <property type="component" value="Unassembled WGS sequence"/>
</dbReference>
<dbReference type="PANTHER" id="PTHR13601">
    <property type="entry name" value="GAMETOGENETIN-BINDING PROTEIN 2"/>
    <property type="match status" value="1"/>
</dbReference>
<accession>A0A8S1CU85</accession>
<dbReference type="GO" id="GO:0005737">
    <property type="term" value="C:cytoplasm"/>
    <property type="evidence" value="ECO:0007669"/>
    <property type="project" value="TreeGrafter"/>
</dbReference>
<name>A0A8S1CU85_9INSE</name>
<reference evidence="2 3" key="1">
    <citation type="submission" date="2020-04" db="EMBL/GenBank/DDBJ databases">
        <authorList>
            <person name="Alioto T."/>
            <person name="Alioto T."/>
            <person name="Gomez Garrido J."/>
        </authorList>
    </citation>
    <scope>NUCLEOTIDE SEQUENCE [LARGE SCALE GENOMIC DNA]</scope>
</reference>
<keyword evidence="3" id="KW-1185">Reference proteome</keyword>
<dbReference type="AlphaFoldDB" id="A0A8S1CU85"/>
<organism evidence="2 3">
    <name type="scientific">Cloeon dipterum</name>
    <dbReference type="NCBI Taxonomy" id="197152"/>
    <lineage>
        <taxon>Eukaryota</taxon>
        <taxon>Metazoa</taxon>
        <taxon>Ecdysozoa</taxon>
        <taxon>Arthropoda</taxon>
        <taxon>Hexapoda</taxon>
        <taxon>Insecta</taxon>
        <taxon>Pterygota</taxon>
        <taxon>Palaeoptera</taxon>
        <taxon>Ephemeroptera</taxon>
        <taxon>Pisciforma</taxon>
        <taxon>Baetidae</taxon>
        <taxon>Cloeon</taxon>
    </lineage>
</organism>
<proteinExistence type="predicted"/>